<comment type="cofactor">
    <cofactor evidence="1 11">
        <name>FAD</name>
        <dbReference type="ChEBI" id="CHEBI:57692"/>
    </cofactor>
</comment>
<evidence type="ECO:0000256" key="6">
    <source>
        <dbReference type="ARBA" id="ARBA00022679"/>
    </source>
</evidence>
<dbReference type="PROSITE" id="PS01281">
    <property type="entry name" value="GIDA_2"/>
    <property type="match status" value="1"/>
</dbReference>
<evidence type="ECO:0000256" key="1">
    <source>
        <dbReference type="ARBA" id="ARBA00001974"/>
    </source>
</evidence>
<accession>A0A285NN65</accession>
<dbReference type="HAMAP" id="MF_01037">
    <property type="entry name" value="TrmFO"/>
    <property type="match status" value="1"/>
</dbReference>
<keyword evidence="5 11" id="KW-0285">Flavoprotein</keyword>
<dbReference type="InterPro" id="IPR020595">
    <property type="entry name" value="MnmG-rel_CS"/>
</dbReference>
<evidence type="ECO:0000256" key="10">
    <source>
        <dbReference type="ARBA" id="ARBA00023027"/>
    </source>
</evidence>
<comment type="function">
    <text evidence="11">Catalyzes the folate-dependent formation of 5-methyl-uridine at position 54 (M-5-U54) in all tRNAs.</text>
</comment>
<comment type="subcellular location">
    <subcellularLocation>
        <location evidence="11">Cytoplasm</location>
    </subcellularLocation>
</comment>
<dbReference type="NCBIfam" id="TIGR00137">
    <property type="entry name" value="gid_trmFO"/>
    <property type="match status" value="1"/>
</dbReference>
<dbReference type="SUPFAM" id="SSF51905">
    <property type="entry name" value="FAD/NAD(P)-binding domain"/>
    <property type="match status" value="1"/>
</dbReference>
<sequence length="442" mass="49480">MERVIVIGAGLAGSEAAYRLAEEGFPVVLYEMRPKRQTPAHKTDKFAELVCSNTLGSMEITSGSGLLKAEMELLGSLTLSAGRHAYVPAGSALGVDRNIFSEYITQKLLSHPNIQVIREEVKKIPRDEVVIVATGPLTSEELSEDIKELIGQDYLFFYDAISPIVEAESVDFTKGFWGSRYGKGGEEDYFNCTLTEEEYKVFYEELLKAQKVVPKDFEKAVYFEGCMPIEELARRGFKTLLFGPMKPVGLKAPDGKTPFAVVQLRKENKEGTLLSLVGFQTQMTYSEQKRVLRLIPCLRNAVFVRLGSMHRNTFIQSNKVLTPFLDMRKMENIFFAGQITGVEGYVASAATGIVAGINAGRLLRGERLLRFPEETMIGALINYITTKEGQLEPMSPVMGLLPPLEEKVKDKALRKKLLAERSLRVLKNFLEEFSLSEKEVKY</sequence>
<dbReference type="Pfam" id="PF01134">
    <property type="entry name" value="GIDA"/>
    <property type="match status" value="1"/>
</dbReference>
<dbReference type="Gene3D" id="3.50.50.60">
    <property type="entry name" value="FAD/NAD(P)-binding domain"/>
    <property type="match status" value="2"/>
</dbReference>
<comment type="similarity">
    <text evidence="11">Belongs to the MnmG family. TrmFO subfamily.</text>
</comment>
<protein>
    <recommendedName>
        <fullName evidence="11">Methylenetetrahydrofolate--tRNA-(uracil-5-)-methyltransferase TrmFO</fullName>
        <ecNumber evidence="11">2.1.1.74</ecNumber>
    </recommendedName>
    <alternativeName>
        <fullName evidence="11">Folate-dependent tRNA (uracil-5-)-methyltransferase</fullName>
    </alternativeName>
    <alternativeName>
        <fullName evidence="11">Folate-dependent tRNA(M-5-U54)-methyltransferase</fullName>
    </alternativeName>
</protein>
<keyword evidence="6 11" id="KW-0808">Transferase</keyword>
<dbReference type="EC" id="2.1.1.74" evidence="11"/>
<evidence type="ECO:0000256" key="11">
    <source>
        <dbReference type="HAMAP-Rule" id="MF_01037"/>
    </source>
</evidence>
<proteinExistence type="inferred from homology"/>
<evidence type="ECO:0000256" key="7">
    <source>
        <dbReference type="ARBA" id="ARBA00022694"/>
    </source>
</evidence>
<comment type="function">
    <text evidence="2">NAD-binding protein involved in the addition of a carboxymethylaminomethyl (cmnm) group at the wobble position (U34) of certain tRNAs, forming tRNA-cmnm(5)s(2)U34.</text>
</comment>
<evidence type="ECO:0000259" key="12">
    <source>
        <dbReference type="Pfam" id="PF01134"/>
    </source>
</evidence>
<dbReference type="EMBL" id="OBEN01000001">
    <property type="protein sequence ID" value="SNZ10668.1"/>
    <property type="molecule type" value="Genomic_DNA"/>
</dbReference>
<dbReference type="PANTHER" id="PTHR11806:SF2">
    <property type="entry name" value="METHYLENETETRAHYDROFOLATE--TRNA-(URACIL-5-)-METHYLTRANSFERASE TRMFO"/>
    <property type="match status" value="1"/>
</dbReference>
<dbReference type="InterPro" id="IPR004417">
    <property type="entry name" value="TrmFO"/>
</dbReference>
<gene>
    <name evidence="11" type="primary">trmFO</name>
    <name evidence="13" type="ORF">SAMN06265353_0016</name>
</gene>
<evidence type="ECO:0000256" key="4">
    <source>
        <dbReference type="ARBA" id="ARBA00022603"/>
    </source>
</evidence>
<comment type="catalytic activity">
    <reaction evidence="11">
        <text>uridine(54) in tRNA + (6R)-5,10-methylene-5,6,7,8-tetrahydrofolate + NADPH + H(+) = 5-methyluridine(54) in tRNA + (6S)-5,6,7,8-tetrahydrofolate + NADP(+)</text>
        <dbReference type="Rhea" id="RHEA:62372"/>
        <dbReference type="Rhea" id="RHEA-COMP:10167"/>
        <dbReference type="Rhea" id="RHEA-COMP:10193"/>
        <dbReference type="ChEBI" id="CHEBI:15378"/>
        <dbReference type="ChEBI" id="CHEBI:15636"/>
        <dbReference type="ChEBI" id="CHEBI:57453"/>
        <dbReference type="ChEBI" id="CHEBI:57783"/>
        <dbReference type="ChEBI" id="CHEBI:58349"/>
        <dbReference type="ChEBI" id="CHEBI:65315"/>
        <dbReference type="ChEBI" id="CHEBI:74447"/>
        <dbReference type="EC" id="2.1.1.74"/>
    </reaction>
</comment>
<evidence type="ECO:0000256" key="9">
    <source>
        <dbReference type="ARBA" id="ARBA00022857"/>
    </source>
</evidence>
<keyword evidence="14" id="KW-1185">Reference proteome</keyword>
<comment type="catalytic activity">
    <reaction evidence="11">
        <text>uridine(54) in tRNA + (6R)-5,10-methylene-5,6,7,8-tetrahydrofolate + NADH + H(+) = 5-methyluridine(54) in tRNA + (6S)-5,6,7,8-tetrahydrofolate + NAD(+)</text>
        <dbReference type="Rhea" id="RHEA:16873"/>
        <dbReference type="Rhea" id="RHEA-COMP:10167"/>
        <dbReference type="Rhea" id="RHEA-COMP:10193"/>
        <dbReference type="ChEBI" id="CHEBI:15378"/>
        <dbReference type="ChEBI" id="CHEBI:15636"/>
        <dbReference type="ChEBI" id="CHEBI:57453"/>
        <dbReference type="ChEBI" id="CHEBI:57540"/>
        <dbReference type="ChEBI" id="CHEBI:57945"/>
        <dbReference type="ChEBI" id="CHEBI:65315"/>
        <dbReference type="ChEBI" id="CHEBI:74447"/>
        <dbReference type="EC" id="2.1.1.74"/>
    </reaction>
</comment>
<evidence type="ECO:0000256" key="8">
    <source>
        <dbReference type="ARBA" id="ARBA00022827"/>
    </source>
</evidence>
<keyword evidence="3 11" id="KW-0963">Cytoplasm</keyword>
<evidence type="ECO:0000256" key="3">
    <source>
        <dbReference type="ARBA" id="ARBA00022490"/>
    </source>
</evidence>
<dbReference type="InterPro" id="IPR036188">
    <property type="entry name" value="FAD/NAD-bd_sf"/>
</dbReference>
<keyword evidence="7 11" id="KW-0819">tRNA processing</keyword>
<dbReference type="AlphaFoldDB" id="A0A285NN65"/>
<dbReference type="InterPro" id="IPR040131">
    <property type="entry name" value="MnmG_N"/>
</dbReference>
<evidence type="ECO:0000313" key="14">
    <source>
        <dbReference type="Proteomes" id="UP000218627"/>
    </source>
</evidence>
<evidence type="ECO:0000256" key="5">
    <source>
        <dbReference type="ARBA" id="ARBA00022630"/>
    </source>
</evidence>
<dbReference type="GO" id="GO:0002098">
    <property type="term" value="P:tRNA wobble uridine modification"/>
    <property type="evidence" value="ECO:0007669"/>
    <property type="project" value="TreeGrafter"/>
</dbReference>
<dbReference type="PANTHER" id="PTHR11806">
    <property type="entry name" value="GLUCOSE INHIBITED DIVISION PROTEIN A"/>
    <property type="match status" value="1"/>
</dbReference>
<keyword evidence="8 11" id="KW-0274">FAD</keyword>
<keyword evidence="9 11" id="KW-0521">NADP</keyword>
<name>A0A285NN65_9AQUI</name>
<dbReference type="GO" id="GO:0050660">
    <property type="term" value="F:flavin adenine dinucleotide binding"/>
    <property type="evidence" value="ECO:0007669"/>
    <property type="project" value="UniProtKB-UniRule"/>
</dbReference>
<dbReference type="GO" id="GO:0047151">
    <property type="term" value="F:tRNA (uracil(54)-C5)-methyltransferase activity, 5,10-methylenetetrahydrofolate-dependent"/>
    <property type="evidence" value="ECO:0007669"/>
    <property type="project" value="UniProtKB-UniRule"/>
</dbReference>
<feature type="domain" description="MnmG N-terminal" evidence="12">
    <location>
        <begin position="4"/>
        <end position="366"/>
    </location>
</feature>
<feature type="binding site" evidence="11">
    <location>
        <begin position="8"/>
        <end position="13"/>
    </location>
    <ligand>
        <name>FAD</name>
        <dbReference type="ChEBI" id="CHEBI:57692"/>
    </ligand>
</feature>
<dbReference type="RefSeq" id="WP_180764072.1">
    <property type="nucleotide sequence ID" value="NZ_OBEN01000001.1"/>
</dbReference>
<dbReference type="GO" id="GO:0030488">
    <property type="term" value="P:tRNA methylation"/>
    <property type="evidence" value="ECO:0007669"/>
    <property type="project" value="TreeGrafter"/>
</dbReference>
<organism evidence="13 14">
    <name type="scientific">Hydrogenobacter hydrogenophilus</name>
    <dbReference type="NCBI Taxonomy" id="35835"/>
    <lineage>
        <taxon>Bacteria</taxon>
        <taxon>Pseudomonadati</taxon>
        <taxon>Aquificota</taxon>
        <taxon>Aquificia</taxon>
        <taxon>Aquificales</taxon>
        <taxon>Aquificaceae</taxon>
        <taxon>Hydrogenobacter</taxon>
    </lineage>
</organism>
<evidence type="ECO:0000313" key="13">
    <source>
        <dbReference type="EMBL" id="SNZ10668.1"/>
    </source>
</evidence>
<dbReference type="PRINTS" id="PR00411">
    <property type="entry name" value="PNDRDTASEI"/>
</dbReference>
<dbReference type="NCBIfam" id="NF003739">
    <property type="entry name" value="PRK05335.1"/>
    <property type="match status" value="1"/>
</dbReference>
<dbReference type="Proteomes" id="UP000218627">
    <property type="component" value="Unassembled WGS sequence"/>
</dbReference>
<evidence type="ECO:0000256" key="2">
    <source>
        <dbReference type="ARBA" id="ARBA00003717"/>
    </source>
</evidence>
<keyword evidence="4 11" id="KW-0489">Methyltransferase</keyword>
<reference evidence="14" key="1">
    <citation type="submission" date="2017-09" db="EMBL/GenBank/DDBJ databases">
        <authorList>
            <person name="Varghese N."/>
            <person name="Submissions S."/>
        </authorList>
    </citation>
    <scope>NUCLEOTIDE SEQUENCE [LARGE SCALE GENOMIC DNA]</scope>
    <source>
        <strain evidence="14">DSM 2913</strain>
    </source>
</reference>
<keyword evidence="10 11" id="KW-0520">NAD</keyword>
<dbReference type="GO" id="GO:0005829">
    <property type="term" value="C:cytosol"/>
    <property type="evidence" value="ECO:0007669"/>
    <property type="project" value="TreeGrafter"/>
</dbReference>
<dbReference type="InterPro" id="IPR002218">
    <property type="entry name" value="MnmG-rel"/>
</dbReference>